<dbReference type="Proteomes" id="UP000198565">
    <property type="component" value="Unassembled WGS sequence"/>
</dbReference>
<evidence type="ECO:0000313" key="12">
    <source>
        <dbReference type="EMBL" id="SFL71294.1"/>
    </source>
</evidence>
<dbReference type="Gene3D" id="3.40.50.300">
    <property type="entry name" value="P-loop containing nucleotide triphosphate hydrolases"/>
    <property type="match status" value="1"/>
</dbReference>
<dbReference type="FunFam" id="3.40.50.300:FF:000221">
    <property type="entry name" value="Multidrug ABC transporter ATP-binding protein"/>
    <property type="match status" value="1"/>
</dbReference>
<dbReference type="OrthoDB" id="9770415at2"/>
<dbReference type="InterPro" id="IPR036640">
    <property type="entry name" value="ABC1_TM_sf"/>
</dbReference>
<dbReference type="RefSeq" id="WP_091482827.1">
    <property type="nucleotide sequence ID" value="NZ_FOTR01000003.1"/>
</dbReference>
<dbReference type="Pfam" id="PF00664">
    <property type="entry name" value="ABC_membrane"/>
    <property type="match status" value="1"/>
</dbReference>
<sequence>MKNNLRWLTTYIRPNKALLVMATILMIAESYASLATIGLQQLLIDDVLIASNYDQLYDVLVLMILAFIAYSFLFTFGPHTIHKTKAALTEHIVQDFMRYMYKIPTASLQKERTGSYVHYVVNDIDKVGGMVANDVPRGLQQLAAALVLFGIVGMNSPVILLFSLLCCGVYVWLGRYFSHKLKIGAKQVQETRSDLIVHIEEGISSTREVIAYHRMQWETRIYEKFFEKYFDAVMKEGKLVNLQLISSEPIRWGITIFILGYGGYLVLQGQMSIGLFVILYQFSNQLVSTFQNLFNMVMEFSGKMASLDRVRSVMDGPTWKNGTKRINEKIETLQLHNVHFRYDRESNDILRNLSMDIPIGNKVAIVGASGGGKSTIAQLLIRFNDSSTGDIMVNGSSLSDIDRADWASRVAIVFQEPYLYPDTVKSNILMGMENVSDEEVFRVCQIASINDYILSLPDGYETVIGERGITLSGGQRQRIAIARALIRDPEMLILDEATSALDLITEKEIQDNLDQYRKGKSTIIIAHRLSTIKNAGCIFVLDHGQLVERGTHAELLEKGKVYKGLVQSEEQEKIKVSV</sequence>
<evidence type="ECO:0000256" key="1">
    <source>
        <dbReference type="ARBA" id="ARBA00004651"/>
    </source>
</evidence>
<keyword evidence="8 9" id="KW-0472">Membrane</keyword>
<feature type="transmembrane region" description="Helical" evidence="9">
    <location>
        <begin position="56"/>
        <end position="76"/>
    </location>
</feature>
<dbReference type="SUPFAM" id="SSF52540">
    <property type="entry name" value="P-loop containing nucleoside triphosphate hydrolases"/>
    <property type="match status" value="1"/>
</dbReference>
<evidence type="ECO:0000256" key="2">
    <source>
        <dbReference type="ARBA" id="ARBA00022448"/>
    </source>
</evidence>
<evidence type="ECO:0000256" key="3">
    <source>
        <dbReference type="ARBA" id="ARBA00022475"/>
    </source>
</evidence>
<evidence type="ECO:0000256" key="7">
    <source>
        <dbReference type="ARBA" id="ARBA00022989"/>
    </source>
</evidence>
<accession>A0A1I4JXW0</accession>
<keyword evidence="13" id="KW-1185">Reference proteome</keyword>
<dbReference type="InterPro" id="IPR039421">
    <property type="entry name" value="Type_1_exporter"/>
</dbReference>
<feature type="domain" description="ABC transporter" evidence="10">
    <location>
        <begin position="333"/>
        <end position="568"/>
    </location>
</feature>
<dbReference type="Pfam" id="PF00005">
    <property type="entry name" value="ABC_tran"/>
    <property type="match status" value="1"/>
</dbReference>
<dbReference type="Gene3D" id="1.20.1560.10">
    <property type="entry name" value="ABC transporter type 1, transmembrane domain"/>
    <property type="match status" value="1"/>
</dbReference>
<dbReference type="InterPro" id="IPR011527">
    <property type="entry name" value="ABC1_TM_dom"/>
</dbReference>
<dbReference type="PANTHER" id="PTHR43394:SF1">
    <property type="entry name" value="ATP-BINDING CASSETTE SUB-FAMILY B MEMBER 10, MITOCHONDRIAL"/>
    <property type="match status" value="1"/>
</dbReference>
<name>A0A1I4JXW0_9BACI</name>
<evidence type="ECO:0000259" key="11">
    <source>
        <dbReference type="PROSITE" id="PS50929"/>
    </source>
</evidence>
<feature type="transmembrane region" description="Helical" evidence="9">
    <location>
        <begin position="146"/>
        <end position="173"/>
    </location>
</feature>
<evidence type="ECO:0000256" key="8">
    <source>
        <dbReference type="ARBA" id="ARBA00023136"/>
    </source>
</evidence>
<dbReference type="GO" id="GO:0005524">
    <property type="term" value="F:ATP binding"/>
    <property type="evidence" value="ECO:0007669"/>
    <property type="project" value="UniProtKB-KW"/>
</dbReference>
<keyword evidence="5" id="KW-0547">Nucleotide-binding</keyword>
<proteinExistence type="predicted"/>
<dbReference type="SUPFAM" id="SSF90123">
    <property type="entry name" value="ABC transporter transmembrane region"/>
    <property type="match status" value="1"/>
</dbReference>
<dbReference type="PROSITE" id="PS50893">
    <property type="entry name" value="ABC_TRANSPORTER_2"/>
    <property type="match status" value="1"/>
</dbReference>
<gene>
    <name evidence="12" type="ORF">SAMN04487943_103234</name>
</gene>
<dbReference type="GO" id="GO:0005886">
    <property type="term" value="C:plasma membrane"/>
    <property type="evidence" value="ECO:0007669"/>
    <property type="project" value="UniProtKB-SubCell"/>
</dbReference>
<dbReference type="SMART" id="SM00382">
    <property type="entry name" value="AAA"/>
    <property type="match status" value="1"/>
</dbReference>
<evidence type="ECO:0000256" key="6">
    <source>
        <dbReference type="ARBA" id="ARBA00022840"/>
    </source>
</evidence>
<keyword evidence="6 12" id="KW-0067">ATP-binding</keyword>
<organism evidence="12 13">
    <name type="scientific">Gracilibacillus orientalis</name>
    <dbReference type="NCBI Taxonomy" id="334253"/>
    <lineage>
        <taxon>Bacteria</taxon>
        <taxon>Bacillati</taxon>
        <taxon>Bacillota</taxon>
        <taxon>Bacilli</taxon>
        <taxon>Bacillales</taxon>
        <taxon>Bacillaceae</taxon>
        <taxon>Gracilibacillus</taxon>
    </lineage>
</organism>
<dbReference type="AlphaFoldDB" id="A0A1I4JXW0"/>
<feature type="domain" description="ABC transmembrane type-1" evidence="11">
    <location>
        <begin position="20"/>
        <end position="302"/>
    </location>
</feature>
<dbReference type="GO" id="GO:0015421">
    <property type="term" value="F:ABC-type oligopeptide transporter activity"/>
    <property type="evidence" value="ECO:0007669"/>
    <property type="project" value="TreeGrafter"/>
</dbReference>
<keyword evidence="3" id="KW-1003">Cell membrane</keyword>
<protein>
    <submittedName>
        <fullName evidence="12">ATP-binding cassette, subfamily B, MsbA</fullName>
    </submittedName>
</protein>
<dbReference type="InterPro" id="IPR027417">
    <property type="entry name" value="P-loop_NTPase"/>
</dbReference>
<evidence type="ECO:0000256" key="9">
    <source>
        <dbReference type="SAM" id="Phobius"/>
    </source>
</evidence>
<dbReference type="InterPro" id="IPR003439">
    <property type="entry name" value="ABC_transporter-like_ATP-bd"/>
</dbReference>
<dbReference type="PANTHER" id="PTHR43394">
    <property type="entry name" value="ATP-DEPENDENT PERMEASE MDL1, MITOCHONDRIAL"/>
    <property type="match status" value="1"/>
</dbReference>
<dbReference type="STRING" id="334253.SAMN04487943_103234"/>
<comment type="subcellular location">
    <subcellularLocation>
        <location evidence="1">Cell membrane</location>
        <topology evidence="1">Multi-pass membrane protein</topology>
    </subcellularLocation>
</comment>
<evidence type="ECO:0000313" key="13">
    <source>
        <dbReference type="Proteomes" id="UP000198565"/>
    </source>
</evidence>
<evidence type="ECO:0000256" key="5">
    <source>
        <dbReference type="ARBA" id="ARBA00022741"/>
    </source>
</evidence>
<dbReference type="PROSITE" id="PS00211">
    <property type="entry name" value="ABC_TRANSPORTER_1"/>
    <property type="match status" value="1"/>
</dbReference>
<reference evidence="13" key="1">
    <citation type="submission" date="2016-10" db="EMBL/GenBank/DDBJ databases">
        <authorList>
            <person name="Varghese N."/>
            <person name="Submissions S."/>
        </authorList>
    </citation>
    <scope>NUCLEOTIDE SEQUENCE [LARGE SCALE GENOMIC DNA]</scope>
    <source>
        <strain evidence="13">CGMCC 1.4250</strain>
    </source>
</reference>
<evidence type="ECO:0000256" key="4">
    <source>
        <dbReference type="ARBA" id="ARBA00022692"/>
    </source>
</evidence>
<dbReference type="InterPro" id="IPR017871">
    <property type="entry name" value="ABC_transporter-like_CS"/>
</dbReference>
<dbReference type="PROSITE" id="PS50929">
    <property type="entry name" value="ABC_TM1F"/>
    <property type="match status" value="1"/>
</dbReference>
<dbReference type="InterPro" id="IPR003593">
    <property type="entry name" value="AAA+_ATPase"/>
</dbReference>
<keyword evidence="2" id="KW-0813">Transport</keyword>
<keyword evidence="7 9" id="KW-1133">Transmembrane helix</keyword>
<evidence type="ECO:0000259" key="10">
    <source>
        <dbReference type="PROSITE" id="PS50893"/>
    </source>
</evidence>
<dbReference type="GO" id="GO:0016887">
    <property type="term" value="F:ATP hydrolysis activity"/>
    <property type="evidence" value="ECO:0007669"/>
    <property type="project" value="InterPro"/>
</dbReference>
<dbReference type="CDD" id="cd07346">
    <property type="entry name" value="ABC_6TM_exporters"/>
    <property type="match status" value="1"/>
</dbReference>
<dbReference type="EMBL" id="FOTR01000003">
    <property type="protein sequence ID" value="SFL71294.1"/>
    <property type="molecule type" value="Genomic_DNA"/>
</dbReference>
<keyword evidence="4 9" id="KW-0812">Transmembrane</keyword>